<keyword evidence="9" id="KW-0411">Iron-sulfur</keyword>
<evidence type="ECO:0000256" key="11">
    <source>
        <dbReference type="ARBA" id="ARBA00068570"/>
    </source>
</evidence>
<dbReference type="SFLD" id="SFLDG01061">
    <property type="entry name" value="methylthiotransferase"/>
    <property type="match status" value="1"/>
</dbReference>
<dbReference type="PROSITE" id="PS51449">
    <property type="entry name" value="MTTASE_N"/>
    <property type="match status" value="1"/>
</dbReference>
<evidence type="ECO:0000256" key="6">
    <source>
        <dbReference type="ARBA" id="ARBA00022691"/>
    </source>
</evidence>
<dbReference type="SFLD" id="SFLDG01082">
    <property type="entry name" value="B12-binding_domain_containing"/>
    <property type="match status" value="1"/>
</dbReference>
<keyword evidence="6" id="KW-0949">S-adenosyl-L-methionine</keyword>
<dbReference type="Gene3D" id="3.40.50.12160">
    <property type="entry name" value="Methylthiotransferase, N-terminal domain"/>
    <property type="match status" value="1"/>
</dbReference>
<dbReference type="Pfam" id="PF04055">
    <property type="entry name" value="Radical_SAM"/>
    <property type="match status" value="1"/>
</dbReference>
<evidence type="ECO:0000256" key="5">
    <source>
        <dbReference type="ARBA" id="ARBA00022679"/>
    </source>
</evidence>
<feature type="domain" description="MTTase N-terminal" evidence="14">
    <location>
        <begin position="7"/>
        <end position="123"/>
    </location>
</feature>
<dbReference type="EMBL" id="NFJD01000001">
    <property type="protein sequence ID" value="OUO57296.1"/>
    <property type="molecule type" value="Genomic_DNA"/>
</dbReference>
<evidence type="ECO:0000256" key="13">
    <source>
        <dbReference type="ARBA" id="ARBA00081141"/>
    </source>
</evidence>
<dbReference type="InterPro" id="IPR005839">
    <property type="entry name" value="Methylthiotransferase"/>
</dbReference>
<comment type="function">
    <text evidence="2">Catalyzes the methylthiolation of N6-(dimethylallyl)adenosine (i(6)A), leading to the formation of 2-methylthio-N6-(dimethylallyl)adenosine (ms(2)i(6)A) at position 37 in tRNAs that read codons beginning with uridine.</text>
</comment>
<evidence type="ECO:0000256" key="10">
    <source>
        <dbReference type="ARBA" id="ARBA00033765"/>
    </source>
</evidence>
<dbReference type="PANTHER" id="PTHR43020:SF2">
    <property type="entry name" value="MITOCHONDRIAL TRNA METHYLTHIOTRANSFERASE CDK5RAP1"/>
    <property type="match status" value="1"/>
</dbReference>
<dbReference type="CDD" id="cd01335">
    <property type="entry name" value="Radical_SAM"/>
    <property type="match status" value="1"/>
</dbReference>
<comment type="caution">
    <text evidence="16">The sequence shown here is derived from an EMBL/GenBank/DDBJ whole genome shotgun (WGS) entry which is preliminary data.</text>
</comment>
<comment type="cofactor">
    <cofactor evidence="1">
        <name>[4Fe-4S] cluster</name>
        <dbReference type="ChEBI" id="CHEBI:49883"/>
    </cofactor>
</comment>
<dbReference type="InterPro" id="IPR013848">
    <property type="entry name" value="Methylthiotransferase_N"/>
</dbReference>
<evidence type="ECO:0000256" key="2">
    <source>
        <dbReference type="ARBA" id="ARBA00003234"/>
    </source>
</evidence>
<organism evidence="16 17">
    <name type="scientific">Candidatus Avelusimicrobium gallicola</name>
    <dbReference type="NCBI Taxonomy" id="2562704"/>
    <lineage>
        <taxon>Bacteria</taxon>
        <taxon>Pseudomonadati</taxon>
        <taxon>Elusimicrobiota</taxon>
        <taxon>Elusimicrobia</taxon>
        <taxon>Elusimicrobiales</taxon>
        <taxon>Elusimicrobiaceae</taxon>
        <taxon>Candidatus Avelusimicrobium</taxon>
    </lineage>
</organism>
<dbReference type="NCBIfam" id="TIGR01574">
    <property type="entry name" value="miaB-methiolase"/>
    <property type="match status" value="1"/>
</dbReference>
<dbReference type="GO" id="GO:0005829">
    <property type="term" value="C:cytosol"/>
    <property type="evidence" value="ECO:0007669"/>
    <property type="project" value="TreeGrafter"/>
</dbReference>
<dbReference type="InterPro" id="IPR006638">
    <property type="entry name" value="Elp3/MiaA/NifB-like_rSAM"/>
</dbReference>
<dbReference type="InterPro" id="IPR023404">
    <property type="entry name" value="rSAM_horseshoe"/>
</dbReference>
<feature type="domain" description="Radical SAM core" evidence="15">
    <location>
        <begin position="134"/>
        <end position="358"/>
    </location>
</feature>
<keyword evidence="3" id="KW-0004">4Fe-4S</keyword>
<keyword evidence="4" id="KW-0963">Cytoplasm</keyword>
<keyword evidence="17" id="KW-1185">Reference proteome</keyword>
<dbReference type="PROSITE" id="PS01278">
    <property type="entry name" value="MTTASE_RADICAL"/>
    <property type="match status" value="1"/>
</dbReference>
<evidence type="ECO:0000256" key="8">
    <source>
        <dbReference type="ARBA" id="ARBA00023004"/>
    </source>
</evidence>
<evidence type="ECO:0000256" key="9">
    <source>
        <dbReference type="ARBA" id="ARBA00023014"/>
    </source>
</evidence>
<dbReference type="Proteomes" id="UP000196368">
    <property type="component" value="Unassembled WGS sequence"/>
</dbReference>
<evidence type="ECO:0000313" key="16">
    <source>
        <dbReference type="EMBL" id="OUO57296.1"/>
    </source>
</evidence>
<reference evidence="17" key="1">
    <citation type="submission" date="2017-04" db="EMBL/GenBank/DDBJ databases">
        <title>Function of individual gut microbiota members based on whole genome sequencing of pure cultures obtained from chicken caecum.</title>
        <authorList>
            <person name="Medvecky M."/>
            <person name="Cejkova D."/>
            <person name="Polansky O."/>
            <person name="Karasova D."/>
            <person name="Kubasova T."/>
            <person name="Cizek A."/>
            <person name="Rychlik I."/>
        </authorList>
    </citation>
    <scope>NUCLEOTIDE SEQUENCE [LARGE SCALE GENOMIC DNA]</scope>
    <source>
        <strain evidence="17">An273</strain>
    </source>
</reference>
<keyword evidence="7" id="KW-0479">Metal-binding</keyword>
<evidence type="ECO:0000256" key="4">
    <source>
        <dbReference type="ARBA" id="ARBA00022490"/>
    </source>
</evidence>
<dbReference type="GO" id="GO:0051539">
    <property type="term" value="F:4 iron, 4 sulfur cluster binding"/>
    <property type="evidence" value="ECO:0007669"/>
    <property type="project" value="UniProtKB-KW"/>
</dbReference>
<dbReference type="SUPFAM" id="SSF102114">
    <property type="entry name" value="Radical SAM enzymes"/>
    <property type="match status" value="1"/>
</dbReference>
<dbReference type="PROSITE" id="PS51918">
    <property type="entry name" value="RADICAL_SAM"/>
    <property type="match status" value="1"/>
</dbReference>
<dbReference type="GO" id="GO:0046872">
    <property type="term" value="F:metal ion binding"/>
    <property type="evidence" value="ECO:0007669"/>
    <property type="project" value="UniProtKB-KW"/>
</dbReference>
<dbReference type="InterPro" id="IPR038135">
    <property type="entry name" value="Methylthiotransferase_N_sf"/>
</dbReference>
<dbReference type="GO" id="GO:0035597">
    <property type="term" value="F:tRNA-2-methylthio-N(6)-dimethylallyladenosine(37) synthase activity"/>
    <property type="evidence" value="ECO:0007669"/>
    <property type="project" value="UniProtKB-EC"/>
</dbReference>
<dbReference type="AlphaFoldDB" id="A0A1Y4DE27"/>
<accession>A0A1Y4DE27</accession>
<keyword evidence="8" id="KW-0408">Iron</keyword>
<dbReference type="FunFam" id="3.40.50.12160:FF:000003">
    <property type="entry name" value="CDK5 regulatory subunit-associated protein 1"/>
    <property type="match status" value="1"/>
</dbReference>
<evidence type="ECO:0000256" key="7">
    <source>
        <dbReference type="ARBA" id="ARBA00022723"/>
    </source>
</evidence>
<evidence type="ECO:0000256" key="12">
    <source>
        <dbReference type="ARBA" id="ARBA00080698"/>
    </source>
</evidence>
<proteinExistence type="predicted"/>
<dbReference type="SFLD" id="SFLDS00029">
    <property type="entry name" value="Radical_SAM"/>
    <property type="match status" value="1"/>
</dbReference>
<evidence type="ECO:0000313" key="17">
    <source>
        <dbReference type="Proteomes" id="UP000196368"/>
    </source>
</evidence>
<dbReference type="PANTHER" id="PTHR43020">
    <property type="entry name" value="CDK5 REGULATORY SUBUNIT-ASSOCIATED PROTEIN 1"/>
    <property type="match status" value="1"/>
</dbReference>
<name>A0A1Y4DE27_9BACT</name>
<protein>
    <recommendedName>
        <fullName evidence="11">tRNA-2-methylthio-N(6)-dimethylallyladenosine synthase</fullName>
        <ecNumber evidence="10">2.8.4.3</ecNumber>
    </recommendedName>
    <alternativeName>
        <fullName evidence="13">(Dimethylallyl)adenosine tRNA methylthiotransferase MiaB</fullName>
    </alternativeName>
    <alternativeName>
        <fullName evidence="12">tRNA-i(6)A37 methylthiotransferase</fullName>
    </alternativeName>
</protein>
<evidence type="ECO:0000259" key="15">
    <source>
        <dbReference type="PROSITE" id="PS51918"/>
    </source>
</evidence>
<dbReference type="SMART" id="SM00729">
    <property type="entry name" value="Elp3"/>
    <property type="match status" value="1"/>
</dbReference>
<dbReference type="InterPro" id="IPR007197">
    <property type="entry name" value="rSAM"/>
</dbReference>
<dbReference type="InterPro" id="IPR020612">
    <property type="entry name" value="Methylthiotransferase_CS"/>
</dbReference>
<dbReference type="EC" id="2.8.4.3" evidence="10"/>
<evidence type="ECO:0000256" key="1">
    <source>
        <dbReference type="ARBA" id="ARBA00001966"/>
    </source>
</evidence>
<dbReference type="NCBIfam" id="TIGR00089">
    <property type="entry name" value="MiaB/RimO family radical SAM methylthiotransferase"/>
    <property type="match status" value="1"/>
</dbReference>
<sequence>MLLKQMNKVFIQTYGCQMNVADSDEMFAHLAARGAVLTDKLDEADTVLINTCTVRDHAEHRAVSFLGRLAAWKKEKPGRVIIFAGCAAQRLGSALQKKYPFLDILSGAKNIEHFSDTLDKSGLFGTPSAAGALPAPGLTGYVTIMRGCNFACTYCIVPSVRGPIKCLPVQDILQEVARKTAAGAKEIMLLGQTVNAYEDGAVSFADLLNRVSEVPGVERVRFTSPHPIYFTPAFLNAVKANPKIARHVHLPVQSGSTKVLQEMKRGYTRELFLEKIRALKACGFNISTDIIVGFPTETEDDFHQTLTLVDEVQFFIAYCYKYSPRQGTPAAQMKLLPENVLEERLDILLNKVRGLSDAAYQKQVGSVQEVLMETEDKGRSSENFWVKTKQKHPVGSLVRTTIERADGTLLFARD</sequence>
<evidence type="ECO:0000256" key="3">
    <source>
        <dbReference type="ARBA" id="ARBA00022485"/>
    </source>
</evidence>
<dbReference type="Pfam" id="PF00919">
    <property type="entry name" value="UPF0004"/>
    <property type="match status" value="1"/>
</dbReference>
<dbReference type="Gene3D" id="3.80.30.20">
    <property type="entry name" value="tm_1862 like domain"/>
    <property type="match status" value="1"/>
</dbReference>
<dbReference type="FunFam" id="3.80.30.20:FF:000001">
    <property type="entry name" value="tRNA-2-methylthio-N(6)-dimethylallyladenosine synthase 2"/>
    <property type="match status" value="1"/>
</dbReference>
<dbReference type="InterPro" id="IPR058240">
    <property type="entry name" value="rSAM_sf"/>
</dbReference>
<evidence type="ECO:0000259" key="14">
    <source>
        <dbReference type="PROSITE" id="PS51449"/>
    </source>
</evidence>
<keyword evidence="5 16" id="KW-0808">Transferase</keyword>
<gene>
    <name evidence="16" type="ORF">B5F75_00515</name>
</gene>